<dbReference type="InterPro" id="IPR023393">
    <property type="entry name" value="START-like_dom_sf"/>
</dbReference>
<name>A0ABY8F973_9HYPH</name>
<evidence type="ECO:0000313" key="2">
    <source>
        <dbReference type="EMBL" id="WFE92052.1"/>
    </source>
</evidence>
<dbReference type="RefSeq" id="WP_265684565.1">
    <property type="nucleotide sequence ID" value="NZ_CP120863.1"/>
</dbReference>
<keyword evidence="1" id="KW-0472">Membrane</keyword>
<dbReference type="EMBL" id="CP120863">
    <property type="protein sequence ID" value="WFE92052.1"/>
    <property type="molecule type" value="Genomic_DNA"/>
</dbReference>
<proteinExistence type="predicted"/>
<reference evidence="2 3" key="1">
    <citation type="submission" date="2023-03" db="EMBL/GenBank/DDBJ databases">
        <title>Roseibium porphyridii sp. nov. and Roseibium rhodosorbium sp. nov. isolated from marine algae, Porphyridium cruentum and Rhodosorus marinus, respectively.</title>
        <authorList>
            <person name="Lee M.W."/>
            <person name="Choi B.J."/>
            <person name="Lee J.K."/>
            <person name="Choi D.G."/>
            <person name="Baek J.H."/>
            <person name="Bayburt H."/>
            <person name="Kim J.M."/>
            <person name="Han D.M."/>
            <person name="Kim K.H."/>
            <person name="Jeon C.O."/>
        </authorList>
    </citation>
    <scope>NUCLEOTIDE SEQUENCE [LARGE SCALE GENOMIC DNA]</scope>
    <source>
        <strain evidence="2 3">KMA01</strain>
    </source>
</reference>
<protein>
    <submittedName>
        <fullName evidence="2">Uncharacterized protein</fullName>
    </submittedName>
</protein>
<organism evidence="2 3">
    <name type="scientific">Roseibium porphyridii</name>
    <dbReference type="NCBI Taxonomy" id="2866279"/>
    <lineage>
        <taxon>Bacteria</taxon>
        <taxon>Pseudomonadati</taxon>
        <taxon>Pseudomonadota</taxon>
        <taxon>Alphaproteobacteria</taxon>
        <taxon>Hyphomicrobiales</taxon>
        <taxon>Stappiaceae</taxon>
        <taxon>Roseibium</taxon>
    </lineage>
</organism>
<sequence length="237" mass="25494">MEHSKTARAFLGMNAAFSLLTGAALLIAAGQFAELLFANEAAWQSWTLRILGVGLILFGVDLIFLATDRFTTKAQVTLISFLDSGWVLGSAFLLVFAGSHFTGTGAAIVAVVAAFVTFFALGQYLGARKILAPLSQASVTVSGGKILAKVSRKVDASQDIVWRVMSDHPGYADVADNISKVEVVEGDGIGMQRRCYGPKGENWLETCDYFEAGRGFGFRIHTEADDYPYPISDLHGE</sequence>
<feature type="transmembrane region" description="Helical" evidence="1">
    <location>
        <begin position="46"/>
        <end position="66"/>
    </location>
</feature>
<keyword evidence="1" id="KW-0812">Transmembrane</keyword>
<evidence type="ECO:0000313" key="3">
    <source>
        <dbReference type="Proteomes" id="UP001209803"/>
    </source>
</evidence>
<accession>A0ABY8F973</accession>
<dbReference type="Proteomes" id="UP001209803">
    <property type="component" value="Chromosome"/>
</dbReference>
<feature type="transmembrane region" description="Helical" evidence="1">
    <location>
        <begin position="105"/>
        <end position="126"/>
    </location>
</feature>
<keyword evidence="1" id="KW-1133">Transmembrane helix</keyword>
<feature type="transmembrane region" description="Helical" evidence="1">
    <location>
        <begin position="78"/>
        <end position="99"/>
    </location>
</feature>
<dbReference type="Gene3D" id="3.30.530.20">
    <property type="match status" value="1"/>
</dbReference>
<dbReference type="SUPFAM" id="SSF55961">
    <property type="entry name" value="Bet v1-like"/>
    <property type="match status" value="1"/>
</dbReference>
<gene>
    <name evidence="2" type="ORF">K1718_12000</name>
</gene>
<evidence type="ECO:0000256" key="1">
    <source>
        <dbReference type="SAM" id="Phobius"/>
    </source>
</evidence>
<keyword evidence="3" id="KW-1185">Reference proteome</keyword>